<dbReference type="PROSITE" id="PS51736">
    <property type="entry name" value="RECOMBINASES_3"/>
    <property type="match status" value="1"/>
</dbReference>
<dbReference type="Proteomes" id="UP000261032">
    <property type="component" value="Unassembled WGS sequence"/>
</dbReference>
<dbReference type="PROSITE" id="PS00397">
    <property type="entry name" value="RECOMBINASES_1"/>
    <property type="match status" value="1"/>
</dbReference>
<gene>
    <name evidence="9" type="ORF">DXB93_11425</name>
    <name evidence="8" type="ORF">PM738_05965</name>
</gene>
<evidence type="ECO:0000256" key="4">
    <source>
        <dbReference type="ARBA" id="ARBA00023172"/>
    </source>
</evidence>
<reference evidence="9 10" key="1">
    <citation type="submission" date="2018-08" db="EMBL/GenBank/DDBJ databases">
        <title>A genome reference for cultivated species of the human gut microbiota.</title>
        <authorList>
            <person name="Zou Y."/>
            <person name="Xue W."/>
            <person name="Luo G."/>
        </authorList>
    </citation>
    <scope>NUCLEOTIDE SEQUENCE [LARGE SCALE GENOMIC DNA]</scope>
    <source>
        <strain evidence="9 10">OM06-4</strain>
    </source>
</reference>
<dbReference type="SUPFAM" id="SSF53041">
    <property type="entry name" value="Resolvase-like"/>
    <property type="match status" value="1"/>
</dbReference>
<evidence type="ECO:0000313" key="9">
    <source>
        <dbReference type="EMBL" id="RGD84294.1"/>
    </source>
</evidence>
<dbReference type="PROSITE" id="PS00398">
    <property type="entry name" value="RECOMBINASES_2"/>
    <property type="match status" value="1"/>
</dbReference>
<dbReference type="AlphaFoldDB" id="A0A3E3ED34"/>
<dbReference type="Pfam" id="PF00239">
    <property type="entry name" value="Resolvase"/>
    <property type="match status" value="1"/>
</dbReference>
<dbReference type="CDD" id="cd03768">
    <property type="entry name" value="SR_ResInv"/>
    <property type="match status" value="1"/>
</dbReference>
<keyword evidence="4" id="KW-0233">DNA recombination</keyword>
<dbReference type="PANTHER" id="PTHR30461:SF26">
    <property type="entry name" value="RESOLVASE HOMOLOG YNEB"/>
    <property type="match status" value="1"/>
</dbReference>
<dbReference type="Proteomes" id="UP001211987">
    <property type="component" value="Unassembled WGS sequence"/>
</dbReference>
<evidence type="ECO:0000313" key="10">
    <source>
        <dbReference type="Proteomes" id="UP000261032"/>
    </source>
</evidence>
<organism evidence="9 10">
    <name type="scientific">Thomasclavelia ramosa</name>
    <dbReference type="NCBI Taxonomy" id="1547"/>
    <lineage>
        <taxon>Bacteria</taxon>
        <taxon>Bacillati</taxon>
        <taxon>Bacillota</taxon>
        <taxon>Erysipelotrichia</taxon>
        <taxon>Erysipelotrichales</taxon>
        <taxon>Coprobacillaceae</taxon>
        <taxon>Thomasclavelia</taxon>
    </lineage>
</organism>
<dbReference type="Gene3D" id="3.40.50.1390">
    <property type="entry name" value="Resolvase, N-terminal catalytic domain"/>
    <property type="match status" value="1"/>
</dbReference>
<dbReference type="EMBL" id="QUSL01000018">
    <property type="protein sequence ID" value="RGD84294.1"/>
    <property type="molecule type" value="Genomic_DNA"/>
</dbReference>
<keyword evidence="3" id="KW-0238">DNA-binding</keyword>
<evidence type="ECO:0000256" key="2">
    <source>
        <dbReference type="ARBA" id="ARBA00022908"/>
    </source>
</evidence>
<dbReference type="GO" id="GO:0000150">
    <property type="term" value="F:DNA strand exchange activity"/>
    <property type="evidence" value="ECO:0007669"/>
    <property type="project" value="InterPro"/>
</dbReference>
<evidence type="ECO:0000256" key="1">
    <source>
        <dbReference type="ARBA" id="ARBA00009913"/>
    </source>
</evidence>
<dbReference type="InterPro" id="IPR006119">
    <property type="entry name" value="Resolv_N"/>
</dbReference>
<dbReference type="SMART" id="SM00857">
    <property type="entry name" value="Resolvase"/>
    <property type="match status" value="1"/>
</dbReference>
<dbReference type="InterPro" id="IPR050639">
    <property type="entry name" value="SSR_resolvase"/>
</dbReference>
<reference evidence="8" key="2">
    <citation type="submission" date="2023-01" db="EMBL/GenBank/DDBJ databases">
        <title>Human gut microbiome strain richness.</title>
        <authorList>
            <person name="Chen-Liaw A."/>
        </authorList>
    </citation>
    <scope>NUCLEOTIDE SEQUENCE</scope>
    <source>
        <strain evidence="8">1001217st2_G6_1001217B_191108</strain>
    </source>
</reference>
<keyword evidence="2" id="KW-0229">DNA integration</keyword>
<evidence type="ECO:0000256" key="3">
    <source>
        <dbReference type="ARBA" id="ARBA00023125"/>
    </source>
</evidence>
<evidence type="ECO:0000256" key="5">
    <source>
        <dbReference type="PIRSR" id="PIRSR606118-50"/>
    </source>
</evidence>
<dbReference type="GeneID" id="64196159"/>
<evidence type="ECO:0000256" key="6">
    <source>
        <dbReference type="PROSITE-ProRule" id="PRU10137"/>
    </source>
</evidence>
<accession>A0A3E3ED34</accession>
<dbReference type="InterPro" id="IPR006118">
    <property type="entry name" value="Recombinase_CS"/>
</dbReference>
<feature type="domain" description="Resolvase/invertase-type recombinase catalytic" evidence="7">
    <location>
        <begin position="4"/>
        <end position="149"/>
    </location>
</feature>
<dbReference type="PANTHER" id="PTHR30461">
    <property type="entry name" value="DNA-INVERTASE FROM LAMBDOID PROPHAGE"/>
    <property type="match status" value="1"/>
</dbReference>
<sequence>MENKVYGYARVSTREQNEDRQMIALENYPMSRKQIYLDKLSGKDFNRPQYQKLLRKIRAGDTIVIKSIDRLGRDYEEIQNQWRKITKEKNVNIVVLDMPLLDTRSTGDNLTGTFVADLVLQILSYVAQTERENIRQRQREGIEAARMRGVRFGRPRKEIPENFEILKHQWQQNLIASRQAAKELGVSQDTFLRWAHGK</sequence>
<comment type="similarity">
    <text evidence="1">Belongs to the site-specific recombinase resolvase family.</text>
</comment>
<dbReference type="GO" id="GO:0015074">
    <property type="term" value="P:DNA integration"/>
    <property type="evidence" value="ECO:0007669"/>
    <property type="project" value="UniProtKB-KW"/>
</dbReference>
<name>A0A3E3ED34_9FIRM</name>
<dbReference type="GO" id="GO:0003677">
    <property type="term" value="F:DNA binding"/>
    <property type="evidence" value="ECO:0007669"/>
    <property type="project" value="UniProtKB-KW"/>
</dbReference>
<evidence type="ECO:0000313" key="8">
    <source>
        <dbReference type="EMBL" id="MDB7083337.1"/>
    </source>
</evidence>
<comment type="caution">
    <text evidence="9">The sequence shown here is derived from an EMBL/GenBank/DDBJ whole genome shotgun (WGS) entry which is preliminary data.</text>
</comment>
<dbReference type="InterPro" id="IPR036162">
    <property type="entry name" value="Resolvase-like_N_sf"/>
</dbReference>
<feature type="active site" description="O-(5'-phospho-DNA)-serine intermediate" evidence="5 6">
    <location>
        <position position="12"/>
    </location>
</feature>
<protein>
    <submittedName>
        <fullName evidence="9">Recombinase family protein</fullName>
    </submittedName>
</protein>
<dbReference type="EMBL" id="JAQLKE010000007">
    <property type="protein sequence ID" value="MDB7083337.1"/>
    <property type="molecule type" value="Genomic_DNA"/>
</dbReference>
<evidence type="ECO:0000259" key="7">
    <source>
        <dbReference type="PROSITE" id="PS51736"/>
    </source>
</evidence>
<dbReference type="RefSeq" id="WP_003537908.1">
    <property type="nucleotide sequence ID" value="NZ_AP031443.1"/>
</dbReference>
<proteinExistence type="inferred from homology"/>